<comment type="caution">
    <text evidence="2">The sequence shown here is derived from an EMBL/GenBank/DDBJ whole genome shotgun (WGS) entry which is preliminary data.</text>
</comment>
<feature type="transmembrane region" description="Helical" evidence="1">
    <location>
        <begin position="111"/>
        <end position="131"/>
    </location>
</feature>
<keyword evidence="1" id="KW-0812">Transmembrane</keyword>
<evidence type="ECO:0000256" key="1">
    <source>
        <dbReference type="SAM" id="Phobius"/>
    </source>
</evidence>
<gene>
    <name evidence="2" type="ORF">ACH47X_07750</name>
</gene>
<feature type="transmembrane region" description="Helical" evidence="1">
    <location>
        <begin position="12"/>
        <end position="29"/>
    </location>
</feature>
<dbReference type="Proteomes" id="UP001611580">
    <property type="component" value="Unassembled WGS sequence"/>
</dbReference>
<reference evidence="2 3" key="1">
    <citation type="submission" date="2024-10" db="EMBL/GenBank/DDBJ databases">
        <title>The Natural Products Discovery Center: Release of the First 8490 Sequenced Strains for Exploring Actinobacteria Biosynthetic Diversity.</title>
        <authorList>
            <person name="Kalkreuter E."/>
            <person name="Kautsar S.A."/>
            <person name="Yang D."/>
            <person name="Bader C.D."/>
            <person name="Teijaro C.N."/>
            <person name="Fluegel L."/>
            <person name="Davis C.M."/>
            <person name="Simpson J.R."/>
            <person name="Lauterbach L."/>
            <person name="Steele A.D."/>
            <person name="Gui C."/>
            <person name="Meng S."/>
            <person name="Li G."/>
            <person name="Viehrig K."/>
            <person name="Ye F."/>
            <person name="Su P."/>
            <person name="Kiefer A.F."/>
            <person name="Nichols A."/>
            <person name="Cepeda A.J."/>
            <person name="Yan W."/>
            <person name="Fan B."/>
            <person name="Jiang Y."/>
            <person name="Adhikari A."/>
            <person name="Zheng C.-J."/>
            <person name="Schuster L."/>
            <person name="Cowan T.M."/>
            <person name="Smanski M.J."/>
            <person name="Chevrette M.G."/>
            <person name="De Carvalho L.P.S."/>
            <person name="Shen B."/>
        </authorList>
    </citation>
    <scope>NUCLEOTIDE SEQUENCE [LARGE SCALE GENOMIC DNA]</scope>
    <source>
        <strain evidence="2 3">NPDC019481</strain>
    </source>
</reference>
<protein>
    <recommendedName>
        <fullName evidence="4">Holin-X, holin superfamily III</fullName>
    </recommendedName>
</protein>
<organism evidence="2 3">
    <name type="scientific">Promicromonospora kroppenstedtii</name>
    <dbReference type="NCBI Taxonomy" id="440482"/>
    <lineage>
        <taxon>Bacteria</taxon>
        <taxon>Bacillati</taxon>
        <taxon>Actinomycetota</taxon>
        <taxon>Actinomycetes</taxon>
        <taxon>Micrococcales</taxon>
        <taxon>Promicromonosporaceae</taxon>
        <taxon>Promicromonospora</taxon>
    </lineage>
</organism>
<evidence type="ECO:0000313" key="2">
    <source>
        <dbReference type="EMBL" id="MFI2486788.1"/>
    </source>
</evidence>
<dbReference type="RefSeq" id="WP_397402992.1">
    <property type="nucleotide sequence ID" value="NZ_JBIRYI010000004.1"/>
</dbReference>
<sequence length="160" mass="17648">MQTEAASSVPWELIGTAATSVLGVVALWLKRARNTHVRDEIEQDQKILANLHEQSAMRAVLQESIDARVRQIAASADRASRARRDPFGVGLAIFLLTLAVAFGWWAAQGGWWLLLLLPGAFFGLLGLVGLYQDGRKVLRDGKGNEITEPRASRKERAARF</sequence>
<keyword evidence="1" id="KW-1133">Transmembrane helix</keyword>
<evidence type="ECO:0008006" key="4">
    <source>
        <dbReference type="Google" id="ProtNLM"/>
    </source>
</evidence>
<keyword evidence="1" id="KW-0472">Membrane</keyword>
<evidence type="ECO:0000313" key="3">
    <source>
        <dbReference type="Proteomes" id="UP001611580"/>
    </source>
</evidence>
<accession>A0ABW7XH07</accession>
<name>A0ABW7XH07_9MICO</name>
<proteinExistence type="predicted"/>
<dbReference type="EMBL" id="JBIRYI010000004">
    <property type="protein sequence ID" value="MFI2486788.1"/>
    <property type="molecule type" value="Genomic_DNA"/>
</dbReference>
<keyword evidence="3" id="KW-1185">Reference proteome</keyword>
<feature type="transmembrane region" description="Helical" evidence="1">
    <location>
        <begin position="87"/>
        <end position="105"/>
    </location>
</feature>